<protein>
    <recommendedName>
        <fullName evidence="3">Ubiquitin thioesterase OTU</fullName>
        <ecNumber evidence="3">3.4.19.12</ecNumber>
    </recommendedName>
</protein>
<evidence type="ECO:0000313" key="5">
    <source>
        <dbReference type="EMBL" id="CAF1637180.1"/>
    </source>
</evidence>
<keyword evidence="3" id="KW-0645">Protease</keyword>
<comment type="caution">
    <text evidence="5">The sequence shown here is derived from an EMBL/GenBank/DDBJ whole genome shotgun (WGS) entry which is preliminary data.</text>
</comment>
<comment type="function">
    <text evidence="3">Hydrolase that can remove conjugated ubiquitin from proteins and may therefore play an important regulatory role at the level of protein turnover by preventing degradation.</text>
</comment>
<dbReference type="AlphaFoldDB" id="A0A816DGT7"/>
<evidence type="ECO:0000256" key="2">
    <source>
        <dbReference type="ARBA" id="ARBA00022801"/>
    </source>
</evidence>
<keyword evidence="2 3" id="KW-0378">Hydrolase</keyword>
<dbReference type="GO" id="GO:0036503">
    <property type="term" value="P:ERAD pathway"/>
    <property type="evidence" value="ECO:0007669"/>
    <property type="project" value="TreeGrafter"/>
</dbReference>
<keyword evidence="3" id="KW-0833">Ubl conjugation pathway</keyword>
<dbReference type="GO" id="GO:0005634">
    <property type="term" value="C:nucleus"/>
    <property type="evidence" value="ECO:0007669"/>
    <property type="project" value="TreeGrafter"/>
</dbReference>
<dbReference type="PANTHER" id="PTHR13312">
    <property type="entry name" value="HIV-INDUCED PROTEIN-7-LIKE PROTEASE"/>
    <property type="match status" value="1"/>
</dbReference>
<dbReference type="GO" id="GO:0005829">
    <property type="term" value="C:cytosol"/>
    <property type="evidence" value="ECO:0007669"/>
    <property type="project" value="TreeGrafter"/>
</dbReference>
<organism evidence="5 6">
    <name type="scientific">Rotaria magnacalcarata</name>
    <dbReference type="NCBI Taxonomy" id="392030"/>
    <lineage>
        <taxon>Eukaryota</taxon>
        <taxon>Metazoa</taxon>
        <taxon>Spiralia</taxon>
        <taxon>Gnathifera</taxon>
        <taxon>Rotifera</taxon>
        <taxon>Eurotatoria</taxon>
        <taxon>Bdelloidea</taxon>
        <taxon>Philodinida</taxon>
        <taxon>Philodinidae</taxon>
        <taxon>Rotaria</taxon>
    </lineage>
</organism>
<dbReference type="SUPFAM" id="SSF54001">
    <property type="entry name" value="Cysteine proteinases"/>
    <property type="match status" value="1"/>
</dbReference>
<accession>A0A816DGT7</accession>
<comment type="catalytic activity">
    <reaction evidence="1 3">
        <text>Thiol-dependent hydrolysis of ester, thioester, amide, peptide and isopeptide bonds formed by the C-terminal Gly of ubiquitin (a 76-residue protein attached to proteins as an intracellular targeting signal).</text>
        <dbReference type="EC" id="3.4.19.12"/>
    </reaction>
</comment>
<evidence type="ECO:0000256" key="3">
    <source>
        <dbReference type="RuleBase" id="RU367104"/>
    </source>
</evidence>
<dbReference type="Proteomes" id="UP000663834">
    <property type="component" value="Unassembled WGS sequence"/>
</dbReference>
<dbReference type="GO" id="GO:0016579">
    <property type="term" value="P:protein deubiquitination"/>
    <property type="evidence" value="ECO:0007669"/>
    <property type="project" value="TreeGrafter"/>
</dbReference>
<dbReference type="EC" id="3.4.19.12" evidence="3"/>
<dbReference type="EMBL" id="CAJNOW010014942">
    <property type="protein sequence ID" value="CAF1637180.1"/>
    <property type="molecule type" value="Genomic_DNA"/>
</dbReference>
<keyword evidence="3" id="KW-0788">Thiol protease</keyword>
<dbReference type="PROSITE" id="PS50802">
    <property type="entry name" value="OTU"/>
    <property type="match status" value="1"/>
</dbReference>
<evidence type="ECO:0000256" key="1">
    <source>
        <dbReference type="ARBA" id="ARBA00000707"/>
    </source>
</evidence>
<name>A0A816DGT7_9BILA</name>
<dbReference type="Gene3D" id="3.90.70.80">
    <property type="match status" value="1"/>
</dbReference>
<dbReference type="Pfam" id="PF02338">
    <property type="entry name" value="OTU"/>
    <property type="match status" value="1"/>
</dbReference>
<proteinExistence type="predicted"/>
<evidence type="ECO:0000313" key="6">
    <source>
        <dbReference type="Proteomes" id="UP000663834"/>
    </source>
</evidence>
<dbReference type="InterPro" id="IPR038765">
    <property type="entry name" value="Papain-like_cys_pep_sf"/>
</dbReference>
<evidence type="ECO:0000259" key="4">
    <source>
        <dbReference type="PROSITE" id="PS50802"/>
    </source>
</evidence>
<dbReference type="GO" id="GO:0030968">
    <property type="term" value="P:endoplasmic reticulum unfolded protein response"/>
    <property type="evidence" value="ECO:0007669"/>
    <property type="project" value="TreeGrafter"/>
</dbReference>
<dbReference type="InterPro" id="IPR003323">
    <property type="entry name" value="OTU_dom"/>
</dbReference>
<keyword evidence="3" id="KW-0963">Cytoplasm</keyword>
<feature type="domain" description="OTU" evidence="4">
    <location>
        <begin position="11"/>
        <end position="146"/>
    </location>
</feature>
<gene>
    <name evidence="5" type="ORF">KQP761_LOCUS27327</name>
</gene>
<reference evidence="5" key="1">
    <citation type="submission" date="2021-02" db="EMBL/GenBank/DDBJ databases">
        <authorList>
            <person name="Nowell W R."/>
        </authorList>
    </citation>
    <scope>NUCLEOTIDE SEQUENCE</scope>
</reference>
<sequence length="330" mass="37527">MGRISVKTHKFVRGNARPDGKCLYWSALKVFKQKISCACNEGLRMLIADWIRNSRELRIVALRSGTTCRTMNEYCLAIEKGILWGGPPELLALSEIFEIVICLIYVTKSQGGISIWPILYGENNLLATTYVCILYDGKHYDPLYVINTENVSDEETVFERNNKTVKELLKNFIQEEFEYENNINFDILTPVVVEEVSSEINGIDSQEFQKISSSVVQDVSVKRKADEFDTIAFGQNNQNQILLELPEKYYVSNKRVKSSAIASDRISTFHCNDTSAMTIEKLLQTNMFDNKSDDELMEQTSTNECSIISIDANQTQEKKSNMSPNGLNDQ</sequence>
<dbReference type="PANTHER" id="PTHR13312:SF0">
    <property type="entry name" value="UBIQUITIN THIOESTERASE OTU1"/>
    <property type="match status" value="1"/>
</dbReference>
<dbReference type="OrthoDB" id="415023at2759"/>
<dbReference type="GO" id="GO:0004843">
    <property type="term" value="F:cysteine-type deubiquitinase activity"/>
    <property type="evidence" value="ECO:0007669"/>
    <property type="project" value="UniProtKB-UniRule"/>
</dbReference>
<comment type="subcellular location">
    <subcellularLocation>
        <location evidence="3">Cytoplasm</location>
    </subcellularLocation>
</comment>